<dbReference type="EMBL" id="FO203444">
    <property type="protein sequence ID" value="CCI55437.1"/>
    <property type="molecule type" value="Genomic_DNA"/>
</dbReference>
<protein>
    <submittedName>
        <fullName evidence="2">PH01B031C15.20 protein</fullName>
    </submittedName>
</protein>
<reference evidence="2" key="1">
    <citation type="submission" date="2012-05" db="EMBL/GenBank/DDBJ databases">
        <authorList>
            <person name="Han B."/>
            <person name="Lu Y."/>
            <person name="Feng Q."/>
            <person name="Zhao Q."/>
            <person name="Lu T.T."/>
            <person name="Li Y."/>
            <person name="Liu K.Y."/>
            <person name="Huang X.H."/>
            <person name="Fan D.L."/>
            <person name="Weng Q.J."/>
            <person name="Zhang L."/>
            <person name="Lu Y.Q."/>
            <person name="Guo Y.L."/>
            <person name="Li W.J."/>
            <person name="Zhou C.C."/>
            <person name="Lu H.Y."/>
            <person name="Huang T."/>
            <person name="Zhu C.R."/>
            <person name="Zhao Y."/>
            <person name="Hu T."/>
            <person name="Yao N."/>
        </authorList>
    </citation>
    <scope>NUCLEOTIDE SEQUENCE</scope>
</reference>
<sequence length="170" mass="18540">MAGLTAPLPNFCLEAPKIIGPSAEEPSHLPTPSIFGPAPKSKNIAMADMAFVGASAQWPFESLDSAIDASHRSHLSTVQPSLTRHPRSLINAVEDWELDWLRGCESDGEWEFLLGIADAVHITSMAIGSLPWQKRGDMVHPCGRTVFPKGRKGTSKGFRLEPQPRRLSFA</sequence>
<name>L0P2M3_PHYED</name>
<gene>
    <name evidence="2" type="primary">PH01B031C15.20</name>
</gene>
<evidence type="ECO:0000313" key="2">
    <source>
        <dbReference type="EMBL" id="CCI55437.1"/>
    </source>
</evidence>
<proteinExistence type="predicted"/>
<evidence type="ECO:0000256" key="1">
    <source>
        <dbReference type="SAM" id="MobiDB-lite"/>
    </source>
</evidence>
<accession>L0P2M3</accession>
<dbReference type="AlphaFoldDB" id="L0P2M3"/>
<feature type="region of interest" description="Disordered" evidence="1">
    <location>
        <begin position="149"/>
        <end position="170"/>
    </location>
</feature>
<organism evidence="2">
    <name type="scientific">Phyllostachys edulis</name>
    <name type="common">Tortoise shell bamboo</name>
    <name type="synonym">Bambusa edulis</name>
    <dbReference type="NCBI Taxonomy" id="38705"/>
    <lineage>
        <taxon>Eukaryota</taxon>
        <taxon>Viridiplantae</taxon>
        <taxon>Streptophyta</taxon>
        <taxon>Embryophyta</taxon>
        <taxon>Tracheophyta</taxon>
        <taxon>Spermatophyta</taxon>
        <taxon>Magnoliopsida</taxon>
        <taxon>Liliopsida</taxon>
        <taxon>Poales</taxon>
        <taxon>Poaceae</taxon>
        <taxon>BOP clade</taxon>
        <taxon>Bambusoideae</taxon>
        <taxon>Arundinarodae</taxon>
        <taxon>Arundinarieae</taxon>
        <taxon>Arundinariinae</taxon>
        <taxon>Phyllostachys</taxon>
    </lineage>
</organism>